<dbReference type="Pfam" id="PF01503">
    <property type="entry name" value="PRA-PH"/>
    <property type="match status" value="1"/>
</dbReference>
<keyword evidence="3" id="KW-1185">Reference proteome</keyword>
<organism evidence="2 3">
    <name type="scientific">Arcanobacterium bovis</name>
    <dbReference type="NCBI Taxonomy" id="2529275"/>
    <lineage>
        <taxon>Bacteria</taxon>
        <taxon>Bacillati</taxon>
        <taxon>Actinomycetota</taxon>
        <taxon>Actinomycetes</taxon>
        <taxon>Actinomycetales</taxon>
        <taxon>Actinomycetaceae</taxon>
        <taxon>Arcanobacterium</taxon>
    </lineage>
</organism>
<dbReference type="InterPro" id="IPR021130">
    <property type="entry name" value="PRib-ATP_PPHydrolase-like"/>
</dbReference>
<accession>A0A4Q9V330</accession>
<comment type="caution">
    <text evidence="2">The sequence shown here is derived from an EMBL/GenBank/DDBJ whole genome shotgun (WGS) entry which is preliminary data.</text>
</comment>
<protein>
    <submittedName>
        <fullName evidence="2">Phosphoribosyl-ATP diphosphatase</fullName>
    </submittedName>
</protein>
<dbReference type="InterPro" id="IPR023292">
    <property type="entry name" value="NTP_PyroPHydrolase-like_dom_sf"/>
</dbReference>
<dbReference type="Gene3D" id="1.10.3420.10">
    <property type="entry name" value="putative ntp pyrophosphohydrolase like domain"/>
    <property type="match status" value="1"/>
</dbReference>
<feature type="region of interest" description="Disordered" evidence="1">
    <location>
        <begin position="1"/>
        <end position="21"/>
    </location>
</feature>
<sequence>MSHEVNEVSNTSAIPDGSRPEDLVRTFHTTYGLPIVDDAPNVDRERVHMRMSLIAEEFAELVGAVYGKDARATIESAFKTAVSLDDSTRDTVETADALGDLVYVIYGMALETGIPMNAVLTEIQASNLSKLGEDGKPIYREDGKVLKGPNFFSPDIAKVLGL</sequence>
<evidence type="ECO:0000313" key="2">
    <source>
        <dbReference type="EMBL" id="TBW22988.1"/>
    </source>
</evidence>
<dbReference type="EMBL" id="SJDT01000002">
    <property type="protein sequence ID" value="TBW22988.1"/>
    <property type="molecule type" value="Genomic_DNA"/>
</dbReference>
<dbReference type="Proteomes" id="UP000293036">
    <property type="component" value="Unassembled WGS sequence"/>
</dbReference>
<evidence type="ECO:0000313" key="3">
    <source>
        <dbReference type="Proteomes" id="UP000293036"/>
    </source>
</evidence>
<reference evidence="2 3" key="1">
    <citation type="submission" date="2019-02" db="EMBL/GenBank/DDBJ databases">
        <title>Arcanobacterium bovis sp. nov., isolated from the milk of a cow with mastitis.</title>
        <authorList>
            <person name="Sammra O."/>
            <person name="Foster G."/>
            <person name="Hassan A."/>
            <person name="Alssahen M."/>
            <person name="Laemmler C."/>
            <person name="Borowiak M."/>
            <person name="Malorny B."/>
            <person name="Abdulmawjood A."/>
        </authorList>
    </citation>
    <scope>NUCLEOTIDE SEQUENCE [LARGE SCALE GENOMIC DNA]</scope>
    <source>
        <strain evidence="2 3">C605018/01/1</strain>
    </source>
</reference>
<dbReference type="OrthoDB" id="9795188at2"/>
<dbReference type="CDD" id="cd11530">
    <property type="entry name" value="NTP-PPase_DR2231_like"/>
    <property type="match status" value="1"/>
</dbReference>
<dbReference type="AlphaFoldDB" id="A0A4Q9V330"/>
<name>A0A4Q9V330_9ACTO</name>
<gene>
    <name evidence="2" type="ORF">EZJ44_03625</name>
</gene>
<evidence type="ECO:0000256" key="1">
    <source>
        <dbReference type="SAM" id="MobiDB-lite"/>
    </source>
</evidence>
<dbReference type="InterPro" id="IPR033653">
    <property type="entry name" value="NTP-PPase_DR2231-like"/>
</dbReference>
<proteinExistence type="predicted"/>